<dbReference type="CDD" id="cd03788">
    <property type="entry name" value="GT20_TPS"/>
    <property type="match status" value="1"/>
</dbReference>
<reference evidence="2 3" key="1">
    <citation type="submission" date="2021-12" db="EMBL/GenBank/DDBJ databases">
        <title>Discovery of the Pendulisporaceae a myxobacterial family with distinct sporulation behavior and unique specialized metabolism.</title>
        <authorList>
            <person name="Garcia R."/>
            <person name="Popoff A."/>
            <person name="Bader C.D."/>
            <person name="Loehr J."/>
            <person name="Walesch S."/>
            <person name="Walt C."/>
            <person name="Boldt J."/>
            <person name="Bunk B."/>
            <person name="Haeckl F.J.F.P.J."/>
            <person name="Gunesch A.P."/>
            <person name="Birkelbach J."/>
            <person name="Nuebel U."/>
            <person name="Pietschmann T."/>
            <person name="Bach T."/>
            <person name="Mueller R."/>
        </authorList>
    </citation>
    <scope>NUCLEOTIDE SEQUENCE [LARGE SCALE GENOMIC DNA]</scope>
    <source>
        <strain evidence="2 3">MSr12523</strain>
    </source>
</reference>
<name>A0ABZ2KDE1_9BACT</name>
<dbReference type="EMBL" id="CP089982">
    <property type="protein sequence ID" value="WXA96687.1"/>
    <property type="molecule type" value="Genomic_DNA"/>
</dbReference>
<evidence type="ECO:0000256" key="1">
    <source>
        <dbReference type="ARBA" id="ARBA00008799"/>
    </source>
</evidence>
<dbReference type="RefSeq" id="WP_394847305.1">
    <property type="nucleotide sequence ID" value="NZ_CP089982.1"/>
</dbReference>
<dbReference type="PANTHER" id="PTHR10788:SF106">
    <property type="entry name" value="BCDNA.GH08860"/>
    <property type="match status" value="1"/>
</dbReference>
<dbReference type="SUPFAM" id="SSF53756">
    <property type="entry name" value="UDP-Glycosyltransferase/glycogen phosphorylase"/>
    <property type="match status" value="1"/>
</dbReference>
<keyword evidence="3" id="KW-1185">Reference proteome</keyword>
<gene>
    <name evidence="2" type="ORF">LZC95_07540</name>
</gene>
<dbReference type="Gene3D" id="3.40.50.2000">
    <property type="entry name" value="Glycogen Phosphorylase B"/>
    <property type="match status" value="2"/>
</dbReference>
<protein>
    <submittedName>
        <fullName evidence="2">Trehalose-6-phosphate synthase</fullName>
    </submittedName>
</protein>
<organism evidence="2 3">
    <name type="scientific">Pendulispora brunnea</name>
    <dbReference type="NCBI Taxonomy" id="2905690"/>
    <lineage>
        <taxon>Bacteria</taxon>
        <taxon>Pseudomonadati</taxon>
        <taxon>Myxococcota</taxon>
        <taxon>Myxococcia</taxon>
        <taxon>Myxococcales</taxon>
        <taxon>Sorangiineae</taxon>
        <taxon>Pendulisporaceae</taxon>
        <taxon>Pendulispora</taxon>
    </lineage>
</organism>
<dbReference type="Proteomes" id="UP001379533">
    <property type="component" value="Chromosome"/>
</dbReference>
<evidence type="ECO:0000313" key="3">
    <source>
        <dbReference type="Proteomes" id="UP001379533"/>
    </source>
</evidence>
<accession>A0ABZ2KDE1</accession>
<proteinExistence type="inferred from homology"/>
<sequence>MQTTQVGQSRIRETKQDKIVILSNRGPNDFVWRGGGWVVERASGGLVSMLAPLAQRPDTTWFCCVSEPPDAKGERDGLFTTAADQCAEFDVVPLPLPPEVYQAYYGRISNEVLWMLQHHMLGPGGYELVDHARYRAWSSGYFEANRRLAAAVKETCVTPRAFLVQDYHLYPLPALLRRHFPHVRSLHFTHIPFPEPTVLRLLPKPWREAILHGMLGADRVGFQTEEDREAFLACCKYTAEREVDFETKTVRAIDGRQVYVGVYPASVDPEALLALRDSPRVVEARARFADTRSEFSIVRVDRLDPSKNQLVGFKAFAHLLETRPDLHGRVLFRAFLVPSRTDHTVYRDYKAAIYREIERINATYGPSCGRPPIEVFYTNDREQALAALERCDVLLVNSKEDGMNLVAKEWAIVADTDRPGVLVVSETAGVAEEAAGSALTVSPLDVEETTQAMVRALEMPRTEREGRLQRFRARVRSWTASHWLTAQLTDLGVD</sequence>
<dbReference type="InterPro" id="IPR001830">
    <property type="entry name" value="Glyco_trans_20"/>
</dbReference>
<evidence type="ECO:0000313" key="2">
    <source>
        <dbReference type="EMBL" id="WXA96687.1"/>
    </source>
</evidence>
<dbReference type="Pfam" id="PF00982">
    <property type="entry name" value="Glyco_transf_20"/>
    <property type="match status" value="1"/>
</dbReference>
<dbReference type="PANTHER" id="PTHR10788">
    <property type="entry name" value="TREHALOSE-6-PHOSPHATE SYNTHASE"/>
    <property type="match status" value="1"/>
</dbReference>
<comment type="similarity">
    <text evidence="1">Belongs to the glycosyltransferase 20 family.</text>
</comment>